<gene>
    <name evidence="1" type="ORF">OCBIM_22014004mg</name>
</gene>
<protein>
    <submittedName>
        <fullName evidence="1">Uncharacterized protein</fullName>
    </submittedName>
</protein>
<name>A0A0L8HIH8_OCTBM</name>
<reference evidence="1" key="1">
    <citation type="submission" date="2015-07" db="EMBL/GenBank/DDBJ databases">
        <title>MeaNS - Measles Nucleotide Surveillance Program.</title>
        <authorList>
            <person name="Tran T."/>
            <person name="Druce J."/>
        </authorList>
    </citation>
    <scope>NUCLEOTIDE SEQUENCE</scope>
    <source>
        <strain evidence="1">UCB-OBI-ISO-001</strain>
        <tissue evidence="1">Gonad</tissue>
    </source>
</reference>
<accession>A0A0L8HIH8</accession>
<dbReference type="EMBL" id="KQ418075">
    <property type="protein sequence ID" value="KOF88919.1"/>
    <property type="molecule type" value="Genomic_DNA"/>
</dbReference>
<dbReference type="AlphaFoldDB" id="A0A0L8HIH8"/>
<organism evidence="1">
    <name type="scientific">Octopus bimaculoides</name>
    <name type="common">California two-spotted octopus</name>
    <dbReference type="NCBI Taxonomy" id="37653"/>
    <lineage>
        <taxon>Eukaryota</taxon>
        <taxon>Metazoa</taxon>
        <taxon>Spiralia</taxon>
        <taxon>Lophotrochozoa</taxon>
        <taxon>Mollusca</taxon>
        <taxon>Cephalopoda</taxon>
        <taxon>Coleoidea</taxon>
        <taxon>Octopodiformes</taxon>
        <taxon>Octopoda</taxon>
        <taxon>Incirrata</taxon>
        <taxon>Octopodidae</taxon>
        <taxon>Octopus</taxon>
    </lineage>
</organism>
<evidence type="ECO:0000313" key="1">
    <source>
        <dbReference type="EMBL" id="KOF88919.1"/>
    </source>
</evidence>
<sequence length="53" mass="6466">MIDEQRIVYHSALSFVAVYRRTKGWDYGPDSWSVLRLQWIEKRMYLIIRCSDL</sequence>
<proteinExistence type="predicted"/>